<sequence>MTWLLSFEQIRIKDPLAAAYLCVVACVEPNDVPRALLPAGPSREQETDAMGTLQANTARVIIFDGCIFMGTVLDSRAGPGNALWSLSEPCSSAQDYLGRSALIPSNVCSNWPRFTACWASGRSARSCVSS</sequence>
<proteinExistence type="predicted"/>
<name>A0AA40BWZ8_9PEZI</name>
<protein>
    <submittedName>
        <fullName evidence="1">Uncharacterized protein</fullName>
    </submittedName>
</protein>
<evidence type="ECO:0000313" key="1">
    <source>
        <dbReference type="EMBL" id="KAK0616793.1"/>
    </source>
</evidence>
<gene>
    <name evidence="1" type="ORF">B0T14DRAFT_252956</name>
</gene>
<dbReference type="Proteomes" id="UP001175000">
    <property type="component" value="Unassembled WGS sequence"/>
</dbReference>
<accession>A0AA40BWZ8</accession>
<dbReference type="AlphaFoldDB" id="A0AA40BWZ8"/>
<evidence type="ECO:0000313" key="2">
    <source>
        <dbReference type="Proteomes" id="UP001175000"/>
    </source>
</evidence>
<organism evidence="1 2">
    <name type="scientific">Immersiella caudata</name>
    <dbReference type="NCBI Taxonomy" id="314043"/>
    <lineage>
        <taxon>Eukaryota</taxon>
        <taxon>Fungi</taxon>
        <taxon>Dikarya</taxon>
        <taxon>Ascomycota</taxon>
        <taxon>Pezizomycotina</taxon>
        <taxon>Sordariomycetes</taxon>
        <taxon>Sordariomycetidae</taxon>
        <taxon>Sordariales</taxon>
        <taxon>Lasiosphaeriaceae</taxon>
        <taxon>Immersiella</taxon>
    </lineage>
</organism>
<dbReference type="EMBL" id="JAULSU010000005">
    <property type="protein sequence ID" value="KAK0616793.1"/>
    <property type="molecule type" value="Genomic_DNA"/>
</dbReference>
<keyword evidence="2" id="KW-1185">Reference proteome</keyword>
<reference evidence="1" key="1">
    <citation type="submission" date="2023-06" db="EMBL/GenBank/DDBJ databases">
        <title>Genome-scale phylogeny and comparative genomics of the fungal order Sordariales.</title>
        <authorList>
            <consortium name="Lawrence Berkeley National Laboratory"/>
            <person name="Hensen N."/>
            <person name="Bonometti L."/>
            <person name="Westerberg I."/>
            <person name="Brannstrom I.O."/>
            <person name="Guillou S."/>
            <person name="Cros-Aarteil S."/>
            <person name="Calhoun S."/>
            <person name="Haridas S."/>
            <person name="Kuo A."/>
            <person name="Mondo S."/>
            <person name="Pangilinan J."/>
            <person name="Riley R."/>
            <person name="Labutti K."/>
            <person name="Andreopoulos B."/>
            <person name="Lipzen A."/>
            <person name="Chen C."/>
            <person name="Yanf M."/>
            <person name="Daum C."/>
            <person name="Ng V."/>
            <person name="Clum A."/>
            <person name="Steindorff A."/>
            <person name="Ohm R."/>
            <person name="Martin F."/>
            <person name="Silar P."/>
            <person name="Natvig D."/>
            <person name="Lalanne C."/>
            <person name="Gautier V."/>
            <person name="Ament-Velasquez S.L."/>
            <person name="Kruys A."/>
            <person name="Hutchinson M.I."/>
            <person name="Powell A.J."/>
            <person name="Barry K."/>
            <person name="Miller A.N."/>
            <person name="Grigoriev I.V."/>
            <person name="Debuchy R."/>
            <person name="Gladieux P."/>
            <person name="Thoren M.H."/>
            <person name="Johannesson H."/>
        </authorList>
    </citation>
    <scope>NUCLEOTIDE SEQUENCE</scope>
    <source>
        <strain evidence="1">CBS 606.72</strain>
    </source>
</reference>
<comment type="caution">
    <text evidence="1">The sequence shown here is derived from an EMBL/GenBank/DDBJ whole genome shotgun (WGS) entry which is preliminary data.</text>
</comment>